<dbReference type="PROSITE" id="PS51257">
    <property type="entry name" value="PROKAR_LIPOPROTEIN"/>
    <property type="match status" value="1"/>
</dbReference>
<name>J9FYY1_9ZZZZ</name>
<dbReference type="EMBL" id="AMCI01007495">
    <property type="protein sequence ID" value="EJW92529.1"/>
    <property type="molecule type" value="Genomic_DNA"/>
</dbReference>
<comment type="caution">
    <text evidence="1">The sequence shown here is derived from an EMBL/GenBank/DDBJ whole genome shotgun (WGS) entry which is preliminary data.</text>
</comment>
<gene>
    <name evidence="1" type="ORF">EVA_19368</name>
</gene>
<proteinExistence type="predicted"/>
<organism evidence="1">
    <name type="scientific">gut metagenome</name>
    <dbReference type="NCBI Taxonomy" id="749906"/>
    <lineage>
        <taxon>unclassified sequences</taxon>
        <taxon>metagenomes</taxon>
        <taxon>organismal metagenomes</taxon>
    </lineage>
</organism>
<protein>
    <submittedName>
        <fullName evidence="1">Secreted protein</fullName>
    </submittedName>
</protein>
<sequence length="167" mass="19300">MKTLHSYTHCLHTALLCLSALFLLSCTTEDPKDFYKVGMGTLIKKNMGRYPYSILMDKEEEPFIVTNSDMLTEYGDKKTGQRLIVSYHFTEKRKNHTWIKLREVFSVLTKPLAHPANQAEMEKLGKDPIQIVYAWMGGGRLEFETPRTKQLNCRKEASDQCLRYGSN</sequence>
<accession>J9FYY1</accession>
<evidence type="ECO:0000313" key="1">
    <source>
        <dbReference type="EMBL" id="EJW92529.1"/>
    </source>
</evidence>
<reference evidence="1" key="1">
    <citation type="journal article" date="2012" name="PLoS ONE">
        <title>Gene sets for utilization of primary and secondary nutrition supplies in the distal gut of endangered iberian lynx.</title>
        <authorList>
            <person name="Alcaide M."/>
            <person name="Messina E."/>
            <person name="Richter M."/>
            <person name="Bargiela R."/>
            <person name="Peplies J."/>
            <person name="Huws S.A."/>
            <person name="Newbold C.J."/>
            <person name="Golyshin P.N."/>
            <person name="Simon M.A."/>
            <person name="Lopez G."/>
            <person name="Yakimov M.M."/>
            <person name="Ferrer M."/>
        </authorList>
    </citation>
    <scope>NUCLEOTIDE SEQUENCE</scope>
</reference>
<dbReference type="AlphaFoldDB" id="J9FYY1"/>